<keyword evidence="1" id="KW-0472">Membrane</keyword>
<accession>A0A932ZV47</accession>
<feature type="transmembrane region" description="Helical" evidence="1">
    <location>
        <begin position="224"/>
        <end position="257"/>
    </location>
</feature>
<name>A0A932ZV47_UNCTE</name>
<dbReference type="Gene3D" id="2.160.20.80">
    <property type="entry name" value="E3 ubiquitin-protein ligase SopA"/>
    <property type="match status" value="1"/>
</dbReference>
<keyword evidence="1" id="KW-1133">Transmembrane helix</keyword>
<feature type="transmembrane region" description="Helical" evidence="1">
    <location>
        <begin position="314"/>
        <end position="334"/>
    </location>
</feature>
<gene>
    <name evidence="2" type="ORF">HY618_07030</name>
</gene>
<dbReference type="Pfam" id="PF13576">
    <property type="entry name" value="Pentapeptide_3"/>
    <property type="match status" value="1"/>
</dbReference>
<protein>
    <submittedName>
        <fullName evidence="2">Pentapeptide repeat-containing protein</fullName>
    </submittedName>
</protein>
<evidence type="ECO:0000256" key="1">
    <source>
        <dbReference type="SAM" id="Phobius"/>
    </source>
</evidence>
<evidence type="ECO:0000313" key="3">
    <source>
        <dbReference type="Proteomes" id="UP000752292"/>
    </source>
</evidence>
<feature type="non-terminal residue" evidence="2">
    <location>
        <position position="1"/>
    </location>
</feature>
<reference evidence="2" key="1">
    <citation type="submission" date="2020-07" db="EMBL/GenBank/DDBJ databases">
        <title>Huge and variable diversity of episymbiotic CPR bacteria and DPANN archaea in groundwater ecosystems.</title>
        <authorList>
            <person name="He C.Y."/>
            <person name="Keren R."/>
            <person name="Whittaker M."/>
            <person name="Farag I.F."/>
            <person name="Doudna J."/>
            <person name="Cate J.H.D."/>
            <person name="Banfield J.F."/>
        </authorList>
    </citation>
    <scope>NUCLEOTIDE SEQUENCE</scope>
    <source>
        <strain evidence="2">NC_groundwater_1370_Ag_S-0.2um_69_93</strain>
    </source>
</reference>
<organism evidence="2 3">
    <name type="scientific">Tectimicrobiota bacterium</name>
    <dbReference type="NCBI Taxonomy" id="2528274"/>
    <lineage>
        <taxon>Bacteria</taxon>
        <taxon>Pseudomonadati</taxon>
        <taxon>Nitrospinota/Tectimicrobiota group</taxon>
        <taxon>Candidatus Tectimicrobiota</taxon>
    </lineage>
</organism>
<keyword evidence="1" id="KW-0812">Transmembrane</keyword>
<comment type="caution">
    <text evidence="2">The sequence shown here is derived from an EMBL/GenBank/DDBJ whole genome shotgun (WGS) entry which is preliminary data.</text>
</comment>
<dbReference type="AlphaFoldDB" id="A0A932ZV47"/>
<sequence>FREAHFSRDAWFRGAQFSGLTWFSEARFSEEAQFREAHFSGHAWFSGARFSDYASFTEAHFCGDAGFHRARFNGNAGFSEARFCHAWFSEAQFSDEANFEKAQFCGDADFTAKGDGGEADAFQRLSFQDARFGGPVSFENRRFRHAATFNSCVFEKAPSFHNCGLHQDTDFGGAEFRDTESDGADRAYRTLKLAMENHRARQEQQLFYALEMESRMKARHTPFLFKFFAALFLVTSNFGQSVLLPLFWFGLAFTLFYTHYLDLLAALPGPAVDAPALALKLAVDPIIRPFGSQFAIGPDLLKGLPHESLWNLTLLNRLQSILSYLFLTLGFLALRTRFKMG</sequence>
<dbReference type="EMBL" id="JACQRX010000306">
    <property type="protein sequence ID" value="MBI4252198.1"/>
    <property type="molecule type" value="Genomic_DNA"/>
</dbReference>
<evidence type="ECO:0000313" key="2">
    <source>
        <dbReference type="EMBL" id="MBI4252198.1"/>
    </source>
</evidence>
<dbReference type="Proteomes" id="UP000752292">
    <property type="component" value="Unassembled WGS sequence"/>
</dbReference>
<proteinExistence type="predicted"/>
<dbReference type="InterPro" id="IPR001646">
    <property type="entry name" value="5peptide_repeat"/>
</dbReference>